<gene>
    <name evidence="2" type="ORF">Pcinc_008509</name>
</gene>
<proteinExistence type="predicted"/>
<evidence type="ECO:0000313" key="3">
    <source>
        <dbReference type="Proteomes" id="UP001286313"/>
    </source>
</evidence>
<accession>A0AAE1KXG5</accession>
<evidence type="ECO:0000256" key="1">
    <source>
        <dbReference type="SAM" id="Coils"/>
    </source>
</evidence>
<keyword evidence="3" id="KW-1185">Reference proteome</keyword>
<feature type="coiled-coil region" evidence="1">
    <location>
        <begin position="41"/>
        <end position="68"/>
    </location>
</feature>
<dbReference type="AlphaFoldDB" id="A0AAE1KXG5"/>
<dbReference type="EMBL" id="JAWQEG010000634">
    <property type="protein sequence ID" value="KAK3887392.1"/>
    <property type="molecule type" value="Genomic_DNA"/>
</dbReference>
<name>A0AAE1KXG5_PETCI</name>
<organism evidence="2 3">
    <name type="scientific">Petrolisthes cinctipes</name>
    <name type="common">Flat porcelain crab</name>
    <dbReference type="NCBI Taxonomy" id="88211"/>
    <lineage>
        <taxon>Eukaryota</taxon>
        <taxon>Metazoa</taxon>
        <taxon>Ecdysozoa</taxon>
        <taxon>Arthropoda</taxon>
        <taxon>Crustacea</taxon>
        <taxon>Multicrustacea</taxon>
        <taxon>Malacostraca</taxon>
        <taxon>Eumalacostraca</taxon>
        <taxon>Eucarida</taxon>
        <taxon>Decapoda</taxon>
        <taxon>Pleocyemata</taxon>
        <taxon>Anomura</taxon>
        <taxon>Galatheoidea</taxon>
        <taxon>Porcellanidae</taxon>
        <taxon>Petrolisthes</taxon>
    </lineage>
</organism>
<reference evidence="2" key="1">
    <citation type="submission" date="2023-10" db="EMBL/GenBank/DDBJ databases">
        <title>Genome assemblies of two species of porcelain crab, Petrolisthes cinctipes and Petrolisthes manimaculis (Anomura: Porcellanidae).</title>
        <authorList>
            <person name="Angst P."/>
        </authorList>
    </citation>
    <scope>NUCLEOTIDE SEQUENCE</scope>
    <source>
        <strain evidence="2">PB745_01</strain>
        <tissue evidence="2">Gill</tissue>
    </source>
</reference>
<evidence type="ECO:0000313" key="2">
    <source>
        <dbReference type="EMBL" id="KAK3887392.1"/>
    </source>
</evidence>
<keyword evidence="1" id="KW-0175">Coiled coil</keyword>
<protein>
    <submittedName>
        <fullName evidence="2">Uncharacterized protein</fullName>
    </submittedName>
</protein>
<comment type="caution">
    <text evidence="2">The sequence shown here is derived from an EMBL/GenBank/DDBJ whole genome shotgun (WGS) entry which is preliminary data.</text>
</comment>
<dbReference type="Proteomes" id="UP001286313">
    <property type="component" value="Unassembled WGS sequence"/>
</dbReference>
<sequence>MNYLLTLFGKFECLPPNGLPHFTIGTLHNEQQIDNLEEEMCQRENININNNNNNLAKTKQQQQQQQAEDMVYTVARTELWQQQQQCLDSIINIRKRHLW</sequence>